<accession>A0A7W7FXP2</accession>
<sequence length="229" mass="25142">MDTPLEHSTVRRPCERRRRRMAPAARRAELVETAIRVITTHGAGISMDQLAAAAGVSKPLLYHYFYDKAGLLKAAGERATELMLARLRPALAELRGVSVRERWIRGAVEAYLAVIMEHQWLYRFTMSNAVTGRSTVPDPIIAALADVLGEIPGLHPSPPPDPVRYALAGMVQAVCHWWLEHRRPGRAQLLAQLSRMIEHTVAGLSALTTVDLDPAAALTPVELPSPQTG</sequence>
<dbReference type="InterPro" id="IPR001647">
    <property type="entry name" value="HTH_TetR"/>
</dbReference>
<keyword evidence="3" id="KW-0804">Transcription</keyword>
<evidence type="ECO:0000259" key="5">
    <source>
        <dbReference type="PROSITE" id="PS50977"/>
    </source>
</evidence>
<dbReference type="PANTHER" id="PTHR30055">
    <property type="entry name" value="HTH-TYPE TRANSCRIPTIONAL REGULATOR RUTR"/>
    <property type="match status" value="1"/>
</dbReference>
<dbReference type="PROSITE" id="PS50977">
    <property type="entry name" value="HTH_TETR_2"/>
    <property type="match status" value="1"/>
</dbReference>
<dbReference type="Proteomes" id="UP000533598">
    <property type="component" value="Unassembled WGS sequence"/>
</dbReference>
<evidence type="ECO:0000256" key="1">
    <source>
        <dbReference type="ARBA" id="ARBA00023015"/>
    </source>
</evidence>
<keyword evidence="1" id="KW-0805">Transcription regulation</keyword>
<dbReference type="InterPro" id="IPR009057">
    <property type="entry name" value="Homeodomain-like_sf"/>
</dbReference>
<keyword evidence="7" id="KW-1185">Reference proteome</keyword>
<keyword evidence="2 4" id="KW-0238">DNA-binding</keyword>
<name>A0A7W7FXP2_9PSEU</name>
<protein>
    <submittedName>
        <fullName evidence="6">AcrR family transcriptional regulator</fullName>
    </submittedName>
</protein>
<evidence type="ECO:0000313" key="7">
    <source>
        <dbReference type="Proteomes" id="UP000533598"/>
    </source>
</evidence>
<reference evidence="6 7" key="1">
    <citation type="submission" date="2020-08" db="EMBL/GenBank/DDBJ databases">
        <title>Sequencing the genomes of 1000 actinobacteria strains.</title>
        <authorList>
            <person name="Klenk H.-P."/>
        </authorList>
    </citation>
    <scope>NUCLEOTIDE SEQUENCE [LARGE SCALE GENOMIC DNA]</scope>
    <source>
        <strain evidence="6 7">DSM 44230</strain>
    </source>
</reference>
<dbReference type="GO" id="GO:0000976">
    <property type="term" value="F:transcription cis-regulatory region binding"/>
    <property type="evidence" value="ECO:0007669"/>
    <property type="project" value="TreeGrafter"/>
</dbReference>
<dbReference type="PRINTS" id="PR00455">
    <property type="entry name" value="HTHTETR"/>
</dbReference>
<dbReference type="Gene3D" id="1.10.357.10">
    <property type="entry name" value="Tetracycline Repressor, domain 2"/>
    <property type="match status" value="1"/>
</dbReference>
<dbReference type="SUPFAM" id="SSF46689">
    <property type="entry name" value="Homeodomain-like"/>
    <property type="match status" value="1"/>
</dbReference>
<dbReference type="Pfam" id="PF00440">
    <property type="entry name" value="TetR_N"/>
    <property type="match status" value="1"/>
</dbReference>
<proteinExistence type="predicted"/>
<dbReference type="RefSeq" id="WP_185007783.1">
    <property type="nucleotide sequence ID" value="NZ_BAAAUI010000071.1"/>
</dbReference>
<feature type="DNA-binding region" description="H-T-H motif" evidence="4">
    <location>
        <begin position="46"/>
        <end position="65"/>
    </location>
</feature>
<dbReference type="InterPro" id="IPR050109">
    <property type="entry name" value="HTH-type_TetR-like_transc_reg"/>
</dbReference>
<dbReference type="AlphaFoldDB" id="A0A7W7FXP2"/>
<evidence type="ECO:0000256" key="3">
    <source>
        <dbReference type="ARBA" id="ARBA00023163"/>
    </source>
</evidence>
<evidence type="ECO:0000256" key="4">
    <source>
        <dbReference type="PROSITE-ProRule" id="PRU00335"/>
    </source>
</evidence>
<evidence type="ECO:0000313" key="6">
    <source>
        <dbReference type="EMBL" id="MBB4681305.1"/>
    </source>
</evidence>
<feature type="domain" description="HTH tetR-type" evidence="5">
    <location>
        <begin position="24"/>
        <end position="83"/>
    </location>
</feature>
<dbReference type="EMBL" id="JACHMH010000001">
    <property type="protein sequence ID" value="MBB4681305.1"/>
    <property type="molecule type" value="Genomic_DNA"/>
</dbReference>
<dbReference type="GO" id="GO:0003700">
    <property type="term" value="F:DNA-binding transcription factor activity"/>
    <property type="evidence" value="ECO:0007669"/>
    <property type="project" value="TreeGrafter"/>
</dbReference>
<organism evidence="6 7">
    <name type="scientific">Crossiella cryophila</name>
    <dbReference type="NCBI Taxonomy" id="43355"/>
    <lineage>
        <taxon>Bacteria</taxon>
        <taxon>Bacillati</taxon>
        <taxon>Actinomycetota</taxon>
        <taxon>Actinomycetes</taxon>
        <taxon>Pseudonocardiales</taxon>
        <taxon>Pseudonocardiaceae</taxon>
        <taxon>Crossiella</taxon>
    </lineage>
</organism>
<gene>
    <name evidence="6" type="ORF">HNR67_007423</name>
</gene>
<dbReference type="SUPFAM" id="SSF48498">
    <property type="entry name" value="Tetracyclin repressor-like, C-terminal domain"/>
    <property type="match status" value="1"/>
</dbReference>
<dbReference type="PANTHER" id="PTHR30055:SF234">
    <property type="entry name" value="HTH-TYPE TRANSCRIPTIONAL REGULATOR BETI"/>
    <property type="match status" value="1"/>
</dbReference>
<evidence type="ECO:0000256" key="2">
    <source>
        <dbReference type="ARBA" id="ARBA00023125"/>
    </source>
</evidence>
<dbReference type="InterPro" id="IPR036271">
    <property type="entry name" value="Tet_transcr_reg_TetR-rel_C_sf"/>
</dbReference>
<comment type="caution">
    <text evidence="6">The sequence shown here is derived from an EMBL/GenBank/DDBJ whole genome shotgun (WGS) entry which is preliminary data.</text>
</comment>